<dbReference type="CDD" id="cd08663">
    <property type="entry name" value="DAP_dppA_1"/>
    <property type="match status" value="1"/>
</dbReference>
<feature type="binding site" evidence="2">
    <location>
        <position position="110"/>
    </location>
    <ligand>
        <name>Zn(2+)</name>
        <dbReference type="ChEBI" id="CHEBI:29105"/>
        <label>2</label>
    </ligand>
</feature>
<dbReference type="PIRSF" id="PIRSF015853">
    <property type="entry name" value="Pep_DppA"/>
    <property type="match status" value="1"/>
</dbReference>
<feature type="binding site" evidence="2">
    <location>
        <position position="13"/>
    </location>
    <ligand>
        <name>Zn(2+)</name>
        <dbReference type="ChEBI" id="CHEBI:29105"/>
        <label>1</label>
    </ligand>
</feature>
<proteinExistence type="predicted"/>
<dbReference type="Gene3D" id="3.30.1360.130">
    <property type="entry name" value="Dipeptide transport protein"/>
    <property type="match status" value="1"/>
</dbReference>
<dbReference type="AlphaFoldDB" id="A0A848LDS8"/>
<dbReference type="Gene3D" id="3.40.50.10780">
    <property type="entry name" value="Dipeptide transport protein"/>
    <property type="match status" value="1"/>
</dbReference>
<evidence type="ECO:0000256" key="1">
    <source>
        <dbReference type="PIRSR" id="PIRSR015853-1"/>
    </source>
</evidence>
<evidence type="ECO:0000313" key="4">
    <source>
        <dbReference type="Proteomes" id="UP000518300"/>
    </source>
</evidence>
<feature type="binding site" evidence="2">
    <location>
        <position position="150"/>
    </location>
    <ligand>
        <name>Zn(2+)</name>
        <dbReference type="ChEBI" id="CHEBI:29105"/>
        <label>2</label>
    </ligand>
</feature>
<feature type="binding site" evidence="2">
    <location>
        <position position="13"/>
    </location>
    <ligand>
        <name>Zn(2+)</name>
        <dbReference type="ChEBI" id="CHEBI:29105"/>
        <label>2</label>
    </ligand>
</feature>
<dbReference type="InterPro" id="IPR007035">
    <property type="entry name" value="Peptidase_M55"/>
</dbReference>
<keyword evidence="4" id="KW-1185">Reference proteome</keyword>
<dbReference type="InterPro" id="IPR036177">
    <property type="entry name" value="Peptidase_M55_sf"/>
</dbReference>
<reference evidence="3 4" key="1">
    <citation type="submission" date="2020-04" db="EMBL/GenBank/DDBJ databases">
        <title>Draft genome of Pyxidicoccus fallax type strain.</title>
        <authorList>
            <person name="Whitworth D.E."/>
        </authorList>
    </citation>
    <scope>NUCLEOTIDE SEQUENCE [LARGE SCALE GENOMIC DNA]</scope>
    <source>
        <strain evidence="3 4">DSM 14698</strain>
    </source>
</reference>
<comment type="caution">
    <text evidence="3">The sequence shown here is derived from an EMBL/GenBank/DDBJ whole genome shotgun (WGS) entry which is preliminary data.</text>
</comment>
<organism evidence="3 4">
    <name type="scientific">Pyxidicoccus fallax</name>
    <dbReference type="NCBI Taxonomy" id="394095"/>
    <lineage>
        <taxon>Bacteria</taxon>
        <taxon>Pseudomonadati</taxon>
        <taxon>Myxococcota</taxon>
        <taxon>Myxococcia</taxon>
        <taxon>Myxococcales</taxon>
        <taxon>Cystobacterineae</taxon>
        <taxon>Myxococcaceae</taxon>
        <taxon>Pyxidicoccus</taxon>
    </lineage>
</organism>
<dbReference type="InterPro" id="IPR027476">
    <property type="entry name" value="DppA_N"/>
</dbReference>
<name>A0A848LDS8_9BACT</name>
<evidence type="ECO:0000256" key="2">
    <source>
        <dbReference type="PIRSR" id="PIRSR015853-2"/>
    </source>
</evidence>
<feature type="binding site" evidence="2">
    <location>
        <position position="65"/>
    </location>
    <ligand>
        <name>Zn(2+)</name>
        <dbReference type="ChEBI" id="CHEBI:29105"/>
        <label>2</label>
    </ligand>
</feature>
<dbReference type="RefSeq" id="WP_169345842.1">
    <property type="nucleotide sequence ID" value="NZ_JABBJJ010000071.1"/>
</dbReference>
<dbReference type="EMBL" id="JABBJJ010000071">
    <property type="protein sequence ID" value="NMO16554.1"/>
    <property type="molecule type" value="Genomic_DNA"/>
</dbReference>
<dbReference type="Pfam" id="PF04951">
    <property type="entry name" value="Peptidase_M55"/>
    <property type="match status" value="1"/>
</dbReference>
<protein>
    <submittedName>
        <fullName evidence="3">M55 family metallopeptidase</fullName>
    </submittedName>
</protein>
<accession>A0A848LDS8</accession>
<dbReference type="SUPFAM" id="SSF63992">
    <property type="entry name" value="Dipeptide transport protein"/>
    <property type="match status" value="1"/>
</dbReference>
<sequence length="289" mass="30772">MLHPAMNVFISVDMEGCAGVVHVDQTRRTGNDYAQARRWMTQEANAAIRGAFDGGATRVVVNDSHADMRNLLLDELDSRAEIISGALKPLSMVQGLDVGRPDAAMFVGYHGGSGTQASVLDHTYYGAVVGEVRVHPGGARGEDAGLWADEATLNALVAGEYGVPVVLVTGDQAVTALARERLPGVTTVEVKRSIPRFSAHSLHPEVARQRIHDGARDALRGLKAARPYTLPLPLAVTVSMLTTAYADVAELIPGVERLDARRVRYTAASATEMLRAILAMTKLAGTAVV</sequence>
<gene>
    <name evidence="3" type="ORF">HG543_17065</name>
</gene>
<dbReference type="GO" id="GO:0046872">
    <property type="term" value="F:metal ion binding"/>
    <property type="evidence" value="ECO:0007669"/>
    <property type="project" value="UniProtKB-KW"/>
</dbReference>
<keyword evidence="2" id="KW-0862">Zinc</keyword>
<keyword evidence="2" id="KW-0479">Metal-binding</keyword>
<feature type="binding site" evidence="2">
    <location>
        <position position="15"/>
    </location>
    <ligand>
        <name>Zn(2+)</name>
        <dbReference type="ChEBI" id="CHEBI:29105"/>
        <label>1</label>
    </ligand>
</feature>
<evidence type="ECO:0000313" key="3">
    <source>
        <dbReference type="EMBL" id="NMO16554.1"/>
    </source>
</evidence>
<dbReference type="Proteomes" id="UP000518300">
    <property type="component" value="Unassembled WGS sequence"/>
</dbReference>
<feature type="active site" description="Nucleophile" evidence="1">
    <location>
        <position position="122"/>
    </location>
</feature>